<proteinExistence type="inferred from homology"/>
<name>A0A2N8PUK3_ENTAV</name>
<evidence type="ECO:0000313" key="9">
    <source>
        <dbReference type="Proteomes" id="UP000316316"/>
    </source>
</evidence>
<feature type="binding site" evidence="5">
    <location>
        <position position="122"/>
    </location>
    <ligand>
        <name>substrate</name>
    </ligand>
</feature>
<keyword evidence="2" id="KW-0521">NADP</keyword>
<dbReference type="Gene3D" id="3.20.20.100">
    <property type="entry name" value="NADP-dependent oxidoreductase domain"/>
    <property type="match status" value="1"/>
</dbReference>
<evidence type="ECO:0000256" key="3">
    <source>
        <dbReference type="ARBA" id="ARBA00023002"/>
    </source>
</evidence>
<protein>
    <submittedName>
        <fullName evidence="8">Aldo/keto reductase</fullName>
    </submittedName>
</protein>
<dbReference type="CDD" id="cd19133">
    <property type="entry name" value="AKR_AKR5F1"/>
    <property type="match status" value="1"/>
</dbReference>
<evidence type="ECO:0000256" key="6">
    <source>
        <dbReference type="PIRSR" id="PIRSR000097-3"/>
    </source>
</evidence>
<comment type="similarity">
    <text evidence="1">Belongs to the aldo/keto reductase family.</text>
</comment>
<evidence type="ECO:0000259" key="7">
    <source>
        <dbReference type="Pfam" id="PF00248"/>
    </source>
</evidence>
<dbReference type="AlphaFoldDB" id="A0A2N8PUK3"/>
<dbReference type="InterPro" id="IPR018170">
    <property type="entry name" value="Aldo/ket_reductase_CS"/>
</dbReference>
<evidence type="ECO:0000313" key="8">
    <source>
        <dbReference type="EMBL" id="TRZ29405.1"/>
    </source>
</evidence>
<dbReference type="PROSITE" id="PS00063">
    <property type="entry name" value="ALDOKETO_REDUCTASE_3"/>
    <property type="match status" value="1"/>
</dbReference>
<feature type="domain" description="NADP-dependent oxidoreductase" evidence="7">
    <location>
        <begin position="30"/>
        <end position="273"/>
    </location>
</feature>
<feature type="active site" description="Proton donor" evidence="4">
    <location>
        <position position="64"/>
    </location>
</feature>
<dbReference type="InterPro" id="IPR020471">
    <property type="entry name" value="AKR"/>
</dbReference>
<evidence type="ECO:0000256" key="2">
    <source>
        <dbReference type="ARBA" id="ARBA00022857"/>
    </source>
</evidence>
<dbReference type="FunFam" id="3.20.20.100:FF:000015">
    <property type="entry name" value="Oxidoreductase, aldo/keto reductase family"/>
    <property type="match status" value="1"/>
</dbReference>
<dbReference type="PANTHER" id="PTHR43827">
    <property type="entry name" value="2,5-DIKETO-D-GLUCONIC ACID REDUCTASE"/>
    <property type="match status" value="1"/>
</dbReference>
<dbReference type="InterPro" id="IPR023210">
    <property type="entry name" value="NADP_OxRdtase_dom"/>
</dbReference>
<accession>A0A2N8PUK3</accession>
<sequence length="301" mass="34354">MQTINKKEAELIMTTIPMLKMNDGHTIPQLGFGVFQITDHAEAVTAIESALFNGYRLIDTAEAYNNQKAVGEALKNSKIPRDDVFLTTKLWVSNYRYEEAKKAIDHDLKELGTDYIDLFLLHQAYGDIAGAWRAMEEAQKEGKIKSLGVSNFWPDQLKNLELMSNVKPAINQIEINPWYQRDSEVKWYQRNDILLEAWAPFAEGKGEIFSNPLIAEIGQKHHKSVGQIVLRWLIQRGIIVIPKSVHSERQKENLAIFDFELTAADMELIGSLDKNASQFFDHHDPDTIEQIFGASLKKLRN</sequence>
<dbReference type="GO" id="GO:0016616">
    <property type="term" value="F:oxidoreductase activity, acting on the CH-OH group of donors, NAD or NADP as acceptor"/>
    <property type="evidence" value="ECO:0007669"/>
    <property type="project" value="UniProtKB-ARBA"/>
</dbReference>
<reference evidence="8 9" key="1">
    <citation type="submission" date="2017-10" db="EMBL/GenBank/DDBJ databases">
        <title>FDA dAtabase for Regulatory Grade micrObial Sequences (FDA-ARGOS): Supporting development and validation of Infectious Disease Dx tests.</title>
        <authorList>
            <person name="Campos J."/>
            <person name="Goldberg B."/>
            <person name="Tallon L.J."/>
            <person name="Sadzewicz L."/>
            <person name="Sengamalay N."/>
            <person name="Ott S."/>
            <person name="Godinez A."/>
            <person name="Nagaraj S."/>
            <person name="Vyas G."/>
            <person name="Aluvathingal J."/>
            <person name="Nadendla S."/>
            <person name="Geyer C."/>
            <person name="Nandy P."/>
            <person name="Hobson J."/>
            <person name="Sichtig H."/>
        </authorList>
    </citation>
    <scope>NUCLEOTIDE SEQUENCE [LARGE SCALE GENOMIC DNA]</scope>
    <source>
        <strain evidence="8 9">FDAARGOS_185</strain>
    </source>
</reference>
<feature type="site" description="Lowers pKa of active site Tyr" evidence="6">
    <location>
        <position position="89"/>
    </location>
</feature>
<dbReference type="InterPro" id="IPR036812">
    <property type="entry name" value="NAD(P)_OxRdtase_dom_sf"/>
</dbReference>
<dbReference type="EMBL" id="PDXQ01000002">
    <property type="protein sequence ID" value="TRZ29405.1"/>
    <property type="molecule type" value="Genomic_DNA"/>
</dbReference>
<dbReference type="PROSITE" id="PS00798">
    <property type="entry name" value="ALDOKETO_REDUCTASE_1"/>
    <property type="match status" value="1"/>
</dbReference>
<evidence type="ECO:0000256" key="5">
    <source>
        <dbReference type="PIRSR" id="PIRSR000097-2"/>
    </source>
</evidence>
<dbReference type="SUPFAM" id="SSF51430">
    <property type="entry name" value="NAD(P)-linked oxidoreductase"/>
    <property type="match status" value="1"/>
</dbReference>
<evidence type="ECO:0000256" key="4">
    <source>
        <dbReference type="PIRSR" id="PIRSR000097-1"/>
    </source>
</evidence>
<evidence type="ECO:0000256" key="1">
    <source>
        <dbReference type="ARBA" id="ARBA00007905"/>
    </source>
</evidence>
<gene>
    <name evidence="8" type="ORF">AUF17_19265</name>
</gene>
<dbReference type="PANTHER" id="PTHR43827:SF3">
    <property type="entry name" value="NADP-DEPENDENT OXIDOREDUCTASE DOMAIN-CONTAINING PROTEIN"/>
    <property type="match status" value="1"/>
</dbReference>
<dbReference type="PRINTS" id="PR00069">
    <property type="entry name" value="ALDKETRDTASE"/>
</dbReference>
<dbReference type="Proteomes" id="UP000316316">
    <property type="component" value="Unassembled WGS sequence"/>
</dbReference>
<dbReference type="PROSITE" id="PS00062">
    <property type="entry name" value="ALDOKETO_REDUCTASE_2"/>
    <property type="match status" value="1"/>
</dbReference>
<dbReference type="PIRSF" id="PIRSF000097">
    <property type="entry name" value="AKR"/>
    <property type="match status" value="1"/>
</dbReference>
<keyword evidence="3" id="KW-0560">Oxidoreductase</keyword>
<organism evidence="8 9">
    <name type="scientific">Enterococcus avium</name>
    <name type="common">Streptococcus avium</name>
    <dbReference type="NCBI Taxonomy" id="33945"/>
    <lineage>
        <taxon>Bacteria</taxon>
        <taxon>Bacillati</taxon>
        <taxon>Bacillota</taxon>
        <taxon>Bacilli</taxon>
        <taxon>Lactobacillales</taxon>
        <taxon>Enterococcaceae</taxon>
        <taxon>Enterococcus</taxon>
    </lineage>
</organism>
<dbReference type="Pfam" id="PF00248">
    <property type="entry name" value="Aldo_ket_red"/>
    <property type="match status" value="1"/>
</dbReference>
<comment type="caution">
    <text evidence="8">The sequence shown here is derived from an EMBL/GenBank/DDBJ whole genome shotgun (WGS) entry which is preliminary data.</text>
</comment>